<dbReference type="EMBL" id="BMIA01000001">
    <property type="protein sequence ID" value="GGH25907.1"/>
    <property type="molecule type" value="Genomic_DNA"/>
</dbReference>
<dbReference type="Gene3D" id="3.40.50.720">
    <property type="entry name" value="NAD(P)-binding Rossmann-like Domain"/>
    <property type="match status" value="1"/>
</dbReference>
<reference evidence="3" key="1">
    <citation type="journal article" date="2019" name="Int. J. Syst. Evol. Microbiol.">
        <title>The Global Catalogue of Microorganisms (GCM) 10K type strain sequencing project: providing services to taxonomists for standard genome sequencing and annotation.</title>
        <authorList>
            <consortium name="The Broad Institute Genomics Platform"/>
            <consortium name="The Broad Institute Genome Sequencing Center for Infectious Disease"/>
            <person name="Wu L."/>
            <person name="Ma J."/>
        </authorList>
    </citation>
    <scope>NUCLEOTIDE SEQUENCE [LARGE SCALE GENOMIC DNA]</scope>
    <source>
        <strain evidence="3">CGMCC 1.15288</strain>
    </source>
</reference>
<dbReference type="SUPFAM" id="SSF51735">
    <property type="entry name" value="NAD(P)-binding Rossmann-fold domains"/>
    <property type="match status" value="1"/>
</dbReference>
<accession>A0ABQ1YHQ2</accession>
<dbReference type="InterPro" id="IPR036291">
    <property type="entry name" value="NAD(P)-bd_dom_sf"/>
</dbReference>
<gene>
    <name evidence="2" type="ORF">GCM10007423_10500</name>
</gene>
<evidence type="ECO:0000259" key="1">
    <source>
        <dbReference type="Pfam" id="PF13460"/>
    </source>
</evidence>
<dbReference type="InterPro" id="IPR016040">
    <property type="entry name" value="NAD(P)-bd_dom"/>
</dbReference>
<evidence type="ECO:0000313" key="2">
    <source>
        <dbReference type="EMBL" id="GGH25907.1"/>
    </source>
</evidence>
<dbReference type="Proteomes" id="UP000600214">
    <property type="component" value="Unassembled WGS sequence"/>
</dbReference>
<dbReference type="Pfam" id="PF13460">
    <property type="entry name" value="NAD_binding_10"/>
    <property type="match status" value="1"/>
</dbReference>
<comment type="caution">
    <text evidence="2">The sequence shown here is derived from an EMBL/GenBank/DDBJ whole genome shotgun (WGS) entry which is preliminary data.</text>
</comment>
<evidence type="ECO:0000313" key="3">
    <source>
        <dbReference type="Proteomes" id="UP000600214"/>
    </source>
</evidence>
<sequence length="212" mass="23454">MKALVIGATGATGKDLVGLLLSDPAYTEVVTFVRRPSGVTHHKLAEILTDYDKLEEISGQITGDVWFSCLGTTLKTAGSKEAQYQIDYEIPARFAAIAKKNGVSRLVLLSSYGASATSRVFYSRMKGQLEEHLASLAFDQYIIFRPGLLVRKNTDRLGERLSARALNFFNSMGLMRKLRPLPTSILAEKMAKAPQIFPEGLHFVESAKIWEL</sequence>
<protein>
    <submittedName>
        <fullName evidence="2">Oxidoreductase</fullName>
    </submittedName>
</protein>
<organism evidence="2 3">
    <name type="scientific">Dyadobacter endophyticus</name>
    <dbReference type="NCBI Taxonomy" id="1749036"/>
    <lineage>
        <taxon>Bacteria</taxon>
        <taxon>Pseudomonadati</taxon>
        <taxon>Bacteroidota</taxon>
        <taxon>Cytophagia</taxon>
        <taxon>Cytophagales</taxon>
        <taxon>Spirosomataceae</taxon>
        <taxon>Dyadobacter</taxon>
    </lineage>
</organism>
<name>A0ABQ1YHQ2_9BACT</name>
<keyword evidence="3" id="KW-1185">Reference proteome</keyword>
<dbReference type="PANTHER" id="PTHR14097:SF7">
    <property type="entry name" value="OXIDOREDUCTASE HTATIP2"/>
    <property type="match status" value="1"/>
</dbReference>
<dbReference type="RefSeq" id="WP_188929367.1">
    <property type="nucleotide sequence ID" value="NZ_BMIA01000001.1"/>
</dbReference>
<feature type="domain" description="NAD(P)-binding" evidence="1">
    <location>
        <begin position="7"/>
        <end position="154"/>
    </location>
</feature>
<proteinExistence type="predicted"/>
<dbReference type="PANTHER" id="PTHR14097">
    <property type="entry name" value="OXIDOREDUCTASE HTATIP2"/>
    <property type="match status" value="1"/>
</dbReference>